<keyword evidence="1" id="KW-0175">Coiled coil</keyword>
<accession>A0A0K0EHQ3</accession>
<sequence>MNILPKKNWHVLRRENIKRVKEDEKKAEEIERKRLERIHKAEYEVKLNELRKKKNYDEPGPSNVSFSEIKHINLFEEEEIEGSNEKNDEYEREKKEKIDKFESQLGIKKMFAEGTNELNKKKSWYEKKPIRHYDDFNDLSTEGQKQSWKDMLKERCNKDVEEFKEALLEEIKKQKKKEKKEKKEKKKKKEKKDKKEIIKKLREERMNREKEEKNRVNILFGIKNEIEKEEDVDRKNTKPIYNSMYHPELARKR</sequence>
<proteinExistence type="predicted"/>
<evidence type="ECO:0000256" key="2">
    <source>
        <dbReference type="SAM" id="MobiDB-lite"/>
    </source>
</evidence>
<dbReference type="InterPro" id="IPR039875">
    <property type="entry name" value="LENG1-like"/>
</dbReference>
<evidence type="ECO:0000313" key="4">
    <source>
        <dbReference type="WBParaSite" id="SSTP_0000900700.1"/>
    </source>
</evidence>
<dbReference type="WBParaSite" id="SSTP_0000900700.1">
    <property type="protein sequence ID" value="SSTP_0000900700.1"/>
    <property type="gene ID" value="SSTP_0000900700"/>
</dbReference>
<dbReference type="STRING" id="6248.A0A0K0EHQ3"/>
<protein>
    <submittedName>
        <fullName evidence="5">CBF1-interacting co-repressor CIR N-terminal domain-containing protein</fullName>
    </submittedName>
    <submittedName>
        <fullName evidence="4">Cir_N domain-containing protein</fullName>
    </submittedName>
</protein>
<dbReference type="PANTHER" id="PTHR22093">
    <property type="entry name" value="LEUKOCYTE RECEPTOR CLUSTER LRC MEMBER 1"/>
    <property type="match status" value="1"/>
</dbReference>
<evidence type="ECO:0000256" key="1">
    <source>
        <dbReference type="SAM" id="Coils"/>
    </source>
</evidence>
<feature type="coiled-coil region" evidence="1">
    <location>
        <begin position="73"/>
        <end position="100"/>
    </location>
</feature>
<dbReference type="WBParaSite" id="TCONS_00002650.p1">
    <property type="protein sequence ID" value="TCONS_00002650.p1"/>
    <property type="gene ID" value="XLOC_002482"/>
</dbReference>
<dbReference type="AlphaFoldDB" id="A0A0K0EHQ3"/>
<name>A0A0K0EHQ3_STRER</name>
<organism evidence="4">
    <name type="scientific">Strongyloides stercoralis</name>
    <name type="common">Threadworm</name>
    <dbReference type="NCBI Taxonomy" id="6248"/>
    <lineage>
        <taxon>Eukaryota</taxon>
        <taxon>Metazoa</taxon>
        <taxon>Ecdysozoa</taxon>
        <taxon>Nematoda</taxon>
        <taxon>Chromadorea</taxon>
        <taxon>Rhabditida</taxon>
        <taxon>Tylenchina</taxon>
        <taxon>Panagrolaimomorpha</taxon>
        <taxon>Strongyloidoidea</taxon>
        <taxon>Strongyloididae</taxon>
        <taxon>Strongyloides</taxon>
    </lineage>
</organism>
<keyword evidence="3" id="KW-1185">Reference proteome</keyword>
<feature type="region of interest" description="Disordered" evidence="2">
    <location>
        <begin position="174"/>
        <end position="197"/>
    </location>
</feature>
<dbReference type="PANTHER" id="PTHR22093:SF0">
    <property type="entry name" value="LEUKOCYTE RECEPTOR CLUSTER MEMBER 1"/>
    <property type="match status" value="1"/>
</dbReference>
<reference evidence="4" key="1">
    <citation type="submission" date="2015-08" db="UniProtKB">
        <authorList>
            <consortium name="WormBaseParasite"/>
        </authorList>
    </citation>
    <scope>IDENTIFICATION</scope>
</reference>
<evidence type="ECO:0000313" key="3">
    <source>
        <dbReference type="Proteomes" id="UP000035681"/>
    </source>
</evidence>
<evidence type="ECO:0000313" key="5">
    <source>
        <dbReference type="WBParaSite" id="TCONS_00002650.p1"/>
    </source>
</evidence>
<dbReference type="Proteomes" id="UP000035681">
    <property type="component" value="Unplaced"/>
</dbReference>
<feature type="compositionally biased region" description="Basic residues" evidence="2">
    <location>
        <begin position="174"/>
        <end position="192"/>
    </location>
</feature>